<organism evidence="3 4">
    <name type="scientific">Pseudomonas putida</name>
    <name type="common">Arthrobacter siderocapsulatus</name>
    <dbReference type="NCBI Taxonomy" id="303"/>
    <lineage>
        <taxon>Bacteria</taxon>
        <taxon>Pseudomonadati</taxon>
        <taxon>Pseudomonadota</taxon>
        <taxon>Gammaproteobacteria</taxon>
        <taxon>Pseudomonadales</taxon>
        <taxon>Pseudomonadaceae</taxon>
        <taxon>Pseudomonas</taxon>
    </lineage>
</organism>
<dbReference type="RefSeq" id="WP_063542250.1">
    <property type="nucleotide sequence ID" value="NZ_CP011789.1"/>
</dbReference>
<dbReference type="PANTHER" id="PTHR42850:SF2">
    <property type="entry name" value="BLL5683 PROTEIN"/>
    <property type="match status" value="1"/>
</dbReference>
<dbReference type="EMBL" id="CP030750">
    <property type="protein sequence ID" value="AXA22871.1"/>
    <property type="molecule type" value="Genomic_DNA"/>
</dbReference>
<sequence length="239" mass="26472">MIGIISDIHGNFAALSTVLAELDRMGVDEIICLGDTAGYYSQVNECCDTLRARGIFSLMGNHDAYIALNQPCPRSNSANACLDYQREVLSADNRRWLESLPERASLHGLELIHGGWNDPLDEYLEPSEAYFAEHPGRFFASGHSHVQFLWQGRDKTWCNPGSVGQPRDGDPRAAFATWDGQRFALYRIAYDIEAAQRAMAHAGFTDYFYENLAKGTQIGGRVSAIRSDLPPANSAGKRP</sequence>
<dbReference type="InterPro" id="IPR029052">
    <property type="entry name" value="Metallo-depent_PP-like"/>
</dbReference>
<dbReference type="Gene3D" id="3.60.21.10">
    <property type="match status" value="1"/>
</dbReference>
<dbReference type="Proteomes" id="UP000251617">
    <property type="component" value="Chromosome"/>
</dbReference>
<name>A0AAD0L2G6_PSEPU</name>
<proteinExistence type="inferred from homology"/>
<dbReference type="GO" id="GO:0005737">
    <property type="term" value="C:cytoplasm"/>
    <property type="evidence" value="ECO:0007669"/>
    <property type="project" value="TreeGrafter"/>
</dbReference>
<comment type="similarity">
    <text evidence="1">Belongs to the metallophosphoesterase superfamily. YfcE family.</text>
</comment>
<gene>
    <name evidence="3" type="ORF">C1S65_01530</name>
</gene>
<evidence type="ECO:0000313" key="4">
    <source>
        <dbReference type="Proteomes" id="UP000251617"/>
    </source>
</evidence>
<dbReference type="GO" id="GO:0016791">
    <property type="term" value="F:phosphatase activity"/>
    <property type="evidence" value="ECO:0007669"/>
    <property type="project" value="TreeGrafter"/>
</dbReference>
<protein>
    <submittedName>
        <fullName evidence="3">Metallophosphoesterase</fullName>
    </submittedName>
</protein>
<dbReference type="InterPro" id="IPR050126">
    <property type="entry name" value="Ap4A_hydrolase"/>
</dbReference>
<accession>A0AAD0L2G6</accession>
<evidence type="ECO:0000256" key="1">
    <source>
        <dbReference type="ARBA" id="ARBA00008950"/>
    </source>
</evidence>
<dbReference type="AlphaFoldDB" id="A0AAD0L2G6"/>
<dbReference type="InterPro" id="IPR024654">
    <property type="entry name" value="Calcineurin-like_PHP_lpxH"/>
</dbReference>
<dbReference type="PIRSF" id="PIRSF000883">
    <property type="entry name" value="Pesterase_MJ0912"/>
    <property type="match status" value="1"/>
</dbReference>
<evidence type="ECO:0000313" key="3">
    <source>
        <dbReference type="EMBL" id="AXA22871.1"/>
    </source>
</evidence>
<dbReference type="SUPFAM" id="SSF56300">
    <property type="entry name" value="Metallo-dependent phosphatases"/>
    <property type="match status" value="1"/>
</dbReference>
<dbReference type="Pfam" id="PF12850">
    <property type="entry name" value="Metallophos_2"/>
    <property type="match status" value="1"/>
</dbReference>
<reference evidence="3 4" key="1">
    <citation type="submission" date="2018-06" db="EMBL/GenBank/DDBJ databases">
        <title>The genome of Pseudomonas putida NX-1, a lignin degrader.</title>
        <authorList>
            <person name="Xu Z."/>
        </authorList>
    </citation>
    <scope>NUCLEOTIDE SEQUENCE [LARGE SCALE GENOMIC DNA]</scope>
    <source>
        <strain evidence="3 4">NX-1</strain>
    </source>
</reference>
<feature type="domain" description="Calcineurin-like phosphoesterase" evidence="2">
    <location>
        <begin position="2"/>
        <end position="177"/>
    </location>
</feature>
<dbReference type="InterPro" id="IPR011152">
    <property type="entry name" value="Pesterase_MJ0912"/>
</dbReference>
<evidence type="ECO:0000259" key="2">
    <source>
        <dbReference type="Pfam" id="PF12850"/>
    </source>
</evidence>
<dbReference type="PANTHER" id="PTHR42850">
    <property type="entry name" value="METALLOPHOSPHOESTERASE"/>
    <property type="match status" value="1"/>
</dbReference>